<dbReference type="AlphaFoldDB" id="A0A7J7JU07"/>
<protein>
    <submittedName>
        <fullName evidence="3">SLC16A12</fullName>
    </submittedName>
</protein>
<keyword evidence="2" id="KW-0812">Transmembrane</keyword>
<dbReference type="Gene3D" id="1.20.1250.20">
    <property type="entry name" value="MFS general substrate transporter like domains"/>
    <property type="match status" value="2"/>
</dbReference>
<dbReference type="InterPro" id="IPR011701">
    <property type="entry name" value="MFS"/>
</dbReference>
<keyword evidence="2" id="KW-0472">Membrane</keyword>
<dbReference type="Proteomes" id="UP000593567">
    <property type="component" value="Unassembled WGS sequence"/>
</dbReference>
<dbReference type="SUPFAM" id="SSF103473">
    <property type="entry name" value="MFS general substrate transporter"/>
    <property type="match status" value="1"/>
</dbReference>
<sequence>MRLPIDRGWAWVVVTACTALFAISAGAGKCQGVIMVEVIDKFQGVYKPSSLLWVFMSTFIFDGLFGPLAGYLMLKIGHRWSAFLGLFSLVVGNIGLAYAPNIIAMIICHSIPTGFGYMLTSFVAIMASSPYFVEKKALAVGLTTTGSGIGAFAIPPILRGLFDAFGFSGALLIYGGFSVQFMCLAALLRPISYYTKKSKKLPTPAGEVASGNVKDSTDQTAETDVDSPDTREIERAPSANIDTENKAKEKFTWRVILVPKMLMITMCSVVYMLGFSVTYTCIPAFARECGISDKLVSILMAVSGAIEIPCRIGNGWLADRKIITTTAQFAICVFLAGFFCLLCAIVSNLAGIILAIIGVSAVGSSVFSLEPLVFRELLGDSHVTSSLAMQAVPQCVSFAVSTLITGVIYDRTGSWRTVFYCISAIMMVSSTITWPYLFKNWYKRRQGTTPS</sequence>
<feature type="region of interest" description="Disordered" evidence="1">
    <location>
        <begin position="201"/>
        <end position="239"/>
    </location>
</feature>
<dbReference type="PANTHER" id="PTHR11360">
    <property type="entry name" value="MONOCARBOXYLATE TRANSPORTER"/>
    <property type="match status" value="1"/>
</dbReference>
<name>A0A7J7JU07_BUGNE</name>
<gene>
    <name evidence="3" type="ORF">EB796_012853</name>
</gene>
<dbReference type="InterPro" id="IPR050327">
    <property type="entry name" value="Proton-linked_MCT"/>
</dbReference>
<dbReference type="PANTHER" id="PTHR11360:SF284">
    <property type="entry name" value="EG:103B4.3 PROTEIN-RELATED"/>
    <property type="match status" value="1"/>
</dbReference>
<proteinExistence type="predicted"/>
<evidence type="ECO:0000313" key="3">
    <source>
        <dbReference type="EMBL" id="KAF6028868.1"/>
    </source>
</evidence>
<keyword evidence="4" id="KW-1185">Reference proteome</keyword>
<feature type="transmembrane region" description="Helical" evidence="2">
    <location>
        <begin position="102"/>
        <end position="125"/>
    </location>
</feature>
<feature type="transmembrane region" description="Helical" evidence="2">
    <location>
        <begin position="386"/>
        <end position="409"/>
    </location>
</feature>
<keyword evidence="2" id="KW-1133">Transmembrane helix</keyword>
<evidence type="ECO:0000256" key="2">
    <source>
        <dbReference type="SAM" id="Phobius"/>
    </source>
</evidence>
<dbReference type="OrthoDB" id="6509908at2759"/>
<accession>A0A7J7JU07</accession>
<dbReference type="InterPro" id="IPR036259">
    <property type="entry name" value="MFS_trans_sf"/>
</dbReference>
<evidence type="ECO:0000256" key="1">
    <source>
        <dbReference type="SAM" id="MobiDB-lite"/>
    </source>
</evidence>
<organism evidence="3 4">
    <name type="scientific">Bugula neritina</name>
    <name type="common">Brown bryozoan</name>
    <name type="synonym">Sertularia neritina</name>
    <dbReference type="NCBI Taxonomy" id="10212"/>
    <lineage>
        <taxon>Eukaryota</taxon>
        <taxon>Metazoa</taxon>
        <taxon>Spiralia</taxon>
        <taxon>Lophotrochozoa</taxon>
        <taxon>Bryozoa</taxon>
        <taxon>Gymnolaemata</taxon>
        <taxon>Cheilostomatida</taxon>
        <taxon>Flustrina</taxon>
        <taxon>Buguloidea</taxon>
        <taxon>Bugulidae</taxon>
        <taxon>Bugula</taxon>
    </lineage>
</organism>
<feature type="transmembrane region" description="Helical" evidence="2">
    <location>
        <begin position="80"/>
        <end position="96"/>
    </location>
</feature>
<feature type="transmembrane region" description="Helical" evidence="2">
    <location>
        <begin position="50"/>
        <end position="73"/>
    </location>
</feature>
<feature type="transmembrane region" description="Helical" evidence="2">
    <location>
        <begin position="164"/>
        <end position="188"/>
    </location>
</feature>
<dbReference type="GO" id="GO:0022857">
    <property type="term" value="F:transmembrane transporter activity"/>
    <property type="evidence" value="ECO:0007669"/>
    <property type="project" value="InterPro"/>
</dbReference>
<comment type="caution">
    <text evidence="3">The sequence shown here is derived from an EMBL/GenBank/DDBJ whole genome shotgun (WGS) entry which is preliminary data.</text>
</comment>
<dbReference type="Pfam" id="PF07690">
    <property type="entry name" value="MFS_1"/>
    <property type="match status" value="1"/>
</dbReference>
<feature type="transmembrane region" description="Helical" evidence="2">
    <location>
        <begin position="329"/>
        <end position="347"/>
    </location>
</feature>
<feature type="transmembrane region" description="Helical" evidence="2">
    <location>
        <begin position="353"/>
        <end position="374"/>
    </location>
</feature>
<feature type="transmembrane region" description="Helical" evidence="2">
    <location>
        <begin position="137"/>
        <end position="158"/>
    </location>
</feature>
<feature type="transmembrane region" description="Helical" evidence="2">
    <location>
        <begin position="415"/>
        <end position="437"/>
    </location>
</feature>
<dbReference type="EMBL" id="VXIV02001900">
    <property type="protein sequence ID" value="KAF6028868.1"/>
    <property type="molecule type" value="Genomic_DNA"/>
</dbReference>
<feature type="transmembrane region" description="Helical" evidence="2">
    <location>
        <begin position="261"/>
        <end position="286"/>
    </location>
</feature>
<evidence type="ECO:0000313" key="4">
    <source>
        <dbReference type="Proteomes" id="UP000593567"/>
    </source>
</evidence>
<reference evidence="3" key="1">
    <citation type="submission" date="2020-06" db="EMBL/GenBank/DDBJ databases">
        <title>Draft genome of Bugula neritina, a colonial animal packing powerful symbionts and potential medicines.</title>
        <authorList>
            <person name="Rayko M."/>
        </authorList>
    </citation>
    <scope>NUCLEOTIDE SEQUENCE [LARGE SCALE GENOMIC DNA]</scope>
    <source>
        <strain evidence="3">Kwan_BN1</strain>
    </source>
</reference>